<sequence>MLSCSYEHCEKTFSKRAALREHTKSHKGQAYWEILNNISDISNSTHVENVETEINVEDDDTVININKCDRENDESENNNENSESNDLEESDEESDGESDDCDIESEENNENNFEESDECESDIDETINETIEVEEEFIFNFENIPNFILYNSESDQTTVIDIRPISINCNTLQFPDTAYAEFMELVSTHHLSNSAGNSVLKWFRKYYLRNNVILPTNVKQGCDFINSMNIEYLLYLKTKVLEYEDEEYYYHRPIFDAVKELLSNANILKHCKWEFIAEYNEQHERIYGEQWIGLWWERA</sequence>
<feature type="compositionally biased region" description="Acidic residues" evidence="2">
    <location>
        <begin position="71"/>
        <end position="122"/>
    </location>
</feature>
<evidence type="ECO:0000313" key="5">
    <source>
        <dbReference type="Proteomes" id="UP000234323"/>
    </source>
</evidence>
<reference evidence="4 5" key="1">
    <citation type="submission" date="2015-10" db="EMBL/GenBank/DDBJ databases">
        <title>Genome analyses suggest a sexual origin of heterokaryosis in a supposedly ancient asexual fungus.</title>
        <authorList>
            <person name="Ropars J."/>
            <person name="Sedzielewska K."/>
            <person name="Noel J."/>
            <person name="Charron P."/>
            <person name="Farinelli L."/>
            <person name="Marton T."/>
            <person name="Kruger M."/>
            <person name="Pelin A."/>
            <person name="Brachmann A."/>
            <person name="Corradi N."/>
        </authorList>
    </citation>
    <scope>NUCLEOTIDE SEQUENCE [LARGE SCALE GENOMIC DNA]</scope>
    <source>
        <strain evidence="4 5">A4</strain>
    </source>
</reference>
<evidence type="ECO:0000259" key="3">
    <source>
        <dbReference type="PROSITE" id="PS50157"/>
    </source>
</evidence>
<dbReference type="VEuPathDB" id="FungiDB:RhiirA1_476247"/>
<keyword evidence="1" id="KW-0862">Zinc</keyword>
<dbReference type="AlphaFoldDB" id="A0A2I1HG85"/>
<dbReference type="InterPro" id="IPR013087">
    <property type="entry name" value="Znf_C2H2_type"/>
</dbReference>
<organism evidence="4 5">
    <name type="scientific">Rhizophagus irregularis</name>
    <dbReference type="NCBI Taxonomy" id="588596"/>
    <lineage>
        <taxon>Eukaryota</taxon>
        <taxon>Fungi</taxon>
        <taxon>Fungi incertae sedis</taxon>
        <taxon>Mucoromycota</taxon>
        <taxon>Glomeromycotina</taxon>
        <taxon>Glomeromycetes</taxon>
        <taxon>Glomerales</taxon>
        <taxon>Glomeraceae</taxon>
        <taxon>Rhizophagus</taxon>
    </lineage>
</organism>
<dbReference type="VEuPathDB" id="FungiDB:FUN_020009"/>
<dbReference type="PROSITE" id="PS50157">
    <property type="entry name" value="ZINC_FINGER_C2H2_2"/>
    <property type="match status" value="1"/>
</dbReference>
<feature type="region of interest" description="Disordered" evidence="2">
    <location>
        <begin position="68"/>
        <end position="122"/>
    </location>
</feature>
<dbReference type="VEuPathDB" id="FungiDB:RhiirA1_401870"/>
<gene>
    <name evidence="4" type="ORF">RhiirA4_479294</name>
</gene>
<dbReference type="PROSITE" id="PS00028">
    <property type="entry name" value="ZINC_FINGER_C2H2_1"/>
    <property type="match status" value="1"/>
</dbReference>
<keyword evidence="1" id="KW-0479">Metal-binding</keyword>
<dbReference type="GO" id="GO:0008270">
    <property type="term" value="F:zinc ion binding"/>
    <property type="evidence" value="ECO:0007669"/>
    <property type="project" value="UniProtKB-KW"/>
</dbReference>
<evidence type="ECO:0000256" key="2">
    <source>
        <dbReference type="SAM" id="MobiDB-lite"/>
    </source>
</evidence>
<dbReference type="EMBL" id="LLXI01002743">
    <property type="protein sequence ID" value="PKY57886.1"/>
    <property type="molecule type" value="Genomic_DNA"/>
</dbReference>
<keyword evidence="5" id="KW-1185">Reference proteome</keyword>
<evidence type="ECO:0000313" key="4">
    <source>
        <dbReference type="EMBL" id="PKY57886.1"/>
    </source>
</evidence>
<dbReference type="OrthoDB" id="2347457at2759"/>
<evidence type="ECO:0000256" key="1">
    <source>
        <dbReference type="PROSITE-ProRule" id="PRU00042"/>
    </source>
</evidence>
<protein>
    <recommendedName>
        <fullName evidence="3">C2H2-type domain-containing protein</fullName>
    </recommendedName>
</protein>
<accession>A0A2I1HG85</accession>
<name>A0A2I1HG85_9GLOM</name>
<keyword evidence="1" id="KW-0863">Zinc-finger</keyword>
<dbReference type="VEuPathDB" id="FungiDB:RhiirFUN_016249"/>
<comment type="caution">
    <text evidence="4">The sequence shown here is derived from an EMBL/GenBank/DDBJ whole genome shotgun (WGS) entry which is preliminary data.</text>
</comment>
<dbReference type="Proteomes" id="UP000234323">
    <property type="component" value="Unassembled WGS sequence"/>
</dbReference>
<proteinExistence type="predicted"/>
<feature type="domain" description="C2H2-type" evidence="3">
    <location>
        <begin position="2"/>
        <end position="31"/>
    </location>
</feature>